<evidence type="ECO:0000313" key="3">
    <source>
        <dbReference type="EMBL" id="KAH7261200.1"/>
    </source>
</evidence>
<feature type="compositionally biased region" description="Basic and acidic residues" evidence="1">
    <location>
        <begin position="296"/>
        <end position="315"/>
    </location>
</feature>
<feature type="region of interest" description="Disordered" evidence="1">
    <location>
        <begin position="59"/>
        <end position="213"/>
    </location>
</feature>
<feature type="region of interest" description="Disordered" evidence="1">
    <location>
        <begin position="411"/>
        <end position="724"/>
    </location>
</feature>
<proteinExistence type="predicted"/>
<name>A0A9P9HPB5_FUSRE</name>
<evidence type="ECO:0000256" key="2">
    <source>
        <dbReference type="SAM" id="SignalP"/>
    </source>
</evidence>
<evidence type="ECO:0000256" key="1">
    <source>
        <dbReference type="SAM" id="MobiDB-lite"/>
    </source>
</evidence>
<feature type="compositionally biased region" description="Basic and acidic residues" evidence="1">
    <location>
        <begin position="617"/>
        <end position="706"/>
    </location>
</feature>
<feature type="compositionally biased region" description="Basic and acidic residues" evidence="1">
    <location>
        <begin position="334"/>
        <end position="372"/>
    </location>
</feature>
<feature type="compositionally biased region" description="Basic and acidic residues" evidence="1">
    <location>
        <begin position="266"/>
        <end position="279"/>
    </location>
</feature>
<keyword evidence="2" id="KW-0732">Signal</keyword>
<feature type="compositionally biased region" description="Basic and acidic residues" evidence="1">
    <location>
        <begin position="190"/>
        <end position="213"/>
    </location>
</feature>
<dbReference type="EMBL" id="JAGMUX010000004">
    <property type="protein sequence ID" value="KAH7261200.1"/>
    <property type="molecule type" value="Genomic_DNA"/>
</dbReference>
<feature type="signal peptide" evidence="2">
    <location>
        <begin position="1"/>
        <end position="18"/>
    </location>
</feature>
<dbReference type="RefSeq" id="XP_046053077.1">
    <property type="nucleotide sequence ID" value="XM_046198973.1"/>
</dbReference>
<dbReference type="GeneID" id="70228927"/>
<feature type="compositionally biased region" description="Acidic residues" evidence="1">
    <location>
        <begin position="76"/>
        <end position="85"/>
    </location>
</feature>
<accession>A0A9P9HPB5</accession>
<feature type="region of interest" description="Disordered" evidence="1">
    <location>
        <begin position="986"/>
        <end position="1005"/>
    </location>
</feature>
<gene>
    <name evidence="3" type="ORF">BKA55DRAFT_686779</name>
</gene>
<sequence>MRLTNTVLIALQASMGLGLVVPKDNIKKEVAEHKHKTSDDAIPYKKNFQGYEKITKITAHRYYGPKDHKHHHEEKEHDDENDDDKEEHGHHSHEVKEKHDKDDHHHESRKHDDDDHAHKAKGKGHKDKEEDDEEDKKHDHDEDDDDEDEAKKHKLIYHTEEYKKAKKGTKEKVPVFKDVVLETPQRHKPKHEDEQKHDKEEKKDKPNSKDGKMYKYIHRNGMDHKRDVDINIHAPTYELHHDSDKKQGHGNAKFVKILRVSSQGSHETKYPKYQHDVEKKHRKPTKAYHPLHKSLHQHDKSKHHDEHDKEKQHYIDDETARKLIKLMGAGYLGEPHKVDKNHYSLPKPHSEHIKSKHYDSHDRGNFGSEKKYPQSGPETTKPLLDIVDDFFNEDNGHRGSPEKQVYRYKSYPSHDHSDKDHTSHHDERKSHSNPSKDHQRQYEPKDGYKSKHVADEHPNKKDRTALLNAIRYVYDSSYNPNAPKYVERPHKTKPSRDDQDSHHESEKEHHSHDRPSYRYKEHAEYKHDDNKKHIKLSEGRSSHYEPGYKHKELDSHHDEKESSHDHEHEDSEKDQYSHYKPISQYKKNFDYKHDDEKKHIKLSKDRVSQHRPTYHSKKLEPHHDDKEAEHHEAHNESKDHHSHDKPSYWYKEHSEHKHDDDSERGPFDQRVKLDRKPIDHYRKSEHHKAHEQDDTKSYRDHQSHREPHTKRSNKPNPNTPLPRLNATQICNLEYLQKYDRERIVHGLPLDEDGKSQFCDMEEISPELIVKLNAMYAKIVDDPKYAPFIKYLATDRGLEEDTENNRKRSAPEISPEALAKIEAMNPILRGVAADKLDFNPKLKKEFVNARKLYPGLIKKLNKEYARVIKNPKYKKIVEKLKSPEKRSSPPTISNETLKKIEAMDPILRRVMAEKLDLPSKLTDEFVDCGKLDHVMVQKLNWEYSRIYNNPKYKKILKEFNTNSKRSEGNDELKDWIKDELKDLDKVETTTDETTKDENKETPKKLTENQLRALGSVPPVYREIVAIALDFPKGLKKQVMKNAVYKGELLDTMNKEWARVQTDPKYKNFVKKMERVDKKVQELRDKKKEDDKKKEESKDKNKIRERSVHQLTEKQLESLLQLNKYDRQALMRKLKLDQSLAHEFVNASKLTPHFIEKFNDAIAKIAGTPEHQELLKLVGQKPPKDEKEDQAEEEALKLESVKQEVRMEIAKDLELDKSTEKEFLEAEELAGSLLEKLKKGFAFKRLKNITKSRKDDTKHLELVEELIRVATLKQEEAEYKESQRKDSEKNKKLTKTDEKLKEKLKKTKDNGWCNEFVGELEGTWNTSEKKTESQSS</sequence>
<reference evidence="3" key="1">
    <citation type="journal article" date="2021" name="Nat. Commun.">
        <title>Genetic determinants of endophytism in the Arabidopsis root mycobiome.</title>
        <authorList>
            <person name="Mesny F."/>
            <person name="Miyauchi S."/>
            <person name="Thiergart T."/>
            <person name="Pickel B."/>
            <person name="Atanasova L."/>
            <person name="Karlsson M."/>
            <person name="Huettel B."/>
            <person name="Barry K.W."/>
            <person name="Haridas S."/>
            <person name="Chen C."/>
            <person name="Bauer D."/>
            <person name="Andreopoulos W."/>
            <person name="Pangilinan J."/>
            <person name="LaButti K."/>
            <person name="Riley R."/>
            <person name="Lipzen A."/>
            <person name="Clum A."/>
            <person name="Drula E."/>
            <person name="Henrissat B."/>
            <person name="Kohler A."/>
            <person name="Grigoriev I.V."/>
            <person name="Martin F.M."/>
            <person name="Hacquard S."/>
        </authorList>
    </citation>
    <scope>NUCLEOTIDE SEQUENCE</scope>
    <source>
        <strain evidence="3">MPI-CAGE-AT-0023</strain>
    </source>
</reference>
<feature type="compositionally biased region" description="Basic and acidic residues" evidence="1">
    <location>
        <begin position="485"/>
        <end position="577"/>
    </location>
</feature>
<feature type="region of interest" description="Disordered" evidence="1">
    <location>
        <begin position="333"/>
        <end position="382"/>
    </location>
</feature>
<keyword evidence="4" id="KW-1185">Reference proteome</keyword>
<comment type="caution">
    <text evidence="3">The sequence shown here is derived from an EMBL/GenBank/DDBJ whole genome shotgun (WGS) entry which is preliminary data.</text>
</comment>
<feature type="region of interest" description="Disordered" evidence="1">
    <location>
        <begin position="1275"/>
        <end position="1298"/>
    </location>
</feature>
<feature type="compositionally biased region" description="Basic and acidic residues" evidence="1">
    <location>
        <begin position="86"/>
        <end position="117"/>
    </location>
</feature>
<feature type="chain" id="PRO_5040246346" evidence="2">
    <location>
        <begin position="19"/>
        <end position="1334"/>
    </location>
</feature>
<protein>
    <submittedName>
        <fullName evidence="3">Uncharacterized protein</fullName>
    </submittedName>
</protein>
<dbReference type="Proteomes" id="UP000720189">
    <property type="component" value="Unassembled WGS sequence"/>
</dbReference>
<organism evidence="3 4">
    <name type="scientific">Fusarium redolens</name>
    <dbReference type="NCBI Taxonomy" id="48865"/>
    <lineage>
        <taxon>Eukaryota</taxon>
        <taxon>Fungi</taxon>
        <taxon>Dikarya</taxon>
        <taxon>Ascomycota</taxon>
        <taxon>Pezizomycotina</taxon>
        <taxon>Sordariomycetes</taxon>
        <taxon>Hypocreomycetidae</taxon>
        <taxon>Hypocreales</taxon>
        <taxon>Nectriaceae</taxon>
        <taxon>Fusarium</taxon>
        <taxon>Fusarium redolens species complex</taxon>
    </lineage>
</organism>
<dbReference type="OrthoDB" id="5100997at2759"/>
<feature type="compositionally biased region" description="Basic residues" evidence="1">
    <location>
        <begin position="280"/>
        <end position="295"/>
    </location>
</feature>
<feature type="region of interest" description="Disordered" evidence="1">
    <location>
        <begin position="1079"/>
        <end position="1103"/>
    </location>
</feature>
<feature type="compositionally biased region" description="Basic and acidic residues" evidence="1">
    <location>
        <begin position="157"/>
        <end position="175"/>
    </location>
</feature>
<feature type="compositionally biased region" description="Basic and acidic residues" evidence="1">
    <location>
        <begin position="587"/>
        <end position="608"/>
    </location>
</feature>
<feature type="region of interest" description="Disordered" evidence="1">
    <location>
        <begin position="263"/>
        <end position="315"/>
    </location>
</feature>
<feature type="compositionally biased region" description="Basic and acidic residues" evidence="1">
    <location>
        <begin position="412"/>
        <end position="464"/>
    </location>
</feature>
<evidence type="ECO:0000313" key="4">
    <source>
        <dbReference type="Proteomes" id="UP000720189"/>
    </source>
</evidence>